<dbReference type="PANTHER" id="PTHR34978:SF3">
    <property type="entry name" value="SLR0241 PROTEIN"/>
    <property type="match status" value="1"/>
</dbReference>
<name>A0A517QDL4_9PLAN</name>
<dbReference type="Proteomes" id="UP000315647">
    <property type="component" value="Chromosome"/>
</dbReference>
<feature type="transmembrane region" description="Helical" evidence="1">
    <location>
        <begin position="22"/>
        <end position="43"/>
    </location>
</feature>
<feature type="domain" description="Peptidase M56" evidence="2">
    <location>
        <begin position="22"/>
        <end position="320"/>
    </location>
</feature>
<reference evidence="3 4" key="1">
    <citation type="submission" date="2019-03" db="EMBL/GenBank/DDBJ databases">
        <title>Deep-cultivation of Planctomycetes and their phenomic and genomic characterization uncovers novel biology.</title>
        <authorList>
            <person name="Wiegand S."/>
            <person name="Jogler M."/>
            <person name="Boedeker C."/>
            <person name="Pinto D."/>
            <person name="Vollmers J."/>
            <person name="Rivas-Marin E."/>
            <person name="Kohn T."/>
            <person name="Peeters S.H."/>
            <person name="Heuer A."/>
            <person name="Rast P."/>
            <person name="Oberbeckmann S."/>
            <person name="Bunk B."/>
            <person name="Jeske O."/>
            <person name="Meyerdierks A."/>
            <person name="Storesund J.E."/>
            <person name="Kallscheuer N."/>
            <person name="Luecker S."/>
            <person name="Lage O.M."/>
            <person name="Pohl T."/>
            <person name="Merkel B.J."/>
            <person name="Hornburger P."/>
            <person name="Mueller R.-W."/>
            <person name="Bruemmer F."/>
            <person name="Labrenz M."/>
            <person name="Spormann A.M."/>
            <person name="Op den Camp H."/>
            <person name="Overmann J."/>
            <person name="Amann R."/>
            <person name="Jetten M.S.M."/>
            <person name="Mascher T."/>
            <person name="Medema M.H."/>
            <person name="Devos D.P."/>
            <person name="Kaster A.-K."/>
            <person name="Ovreas L."/>
            <person name="Rohde M."/>
            <person name="Galperin M.Y."/>
            <person name="Jogler C."/>
        </authorList>
    </citation>
    <scope>NUCLEOTIDE SEQUENCE [LARGE SCALE GENOMIC DNA]</scope>
    <source>
        <strain evidence="3 4">Enr10</strain>
    </source>
</reference>
<accession>A0A517QDL4</accession>
<keyword evidence="4" id="KW-1185">Reference proteome</keyword>
<dbReference type="InterPro" id="IPR008756">
    <property type="entry name" value="Peptidase_M56"/>
</dbReference>
<feature type="transmembrane region" description="Helical" evidence="1">
    <location>
        <begin position="138"/>
        <end position="161"/>
    </location>
</feature>
<sequence length="740" mass="84140">MNGFEQTLVTLNNTAEPVIETLIAPALTAAFLMLFVLAVNLLLRKWLTAAQMGLLWGLVLLRLAMPFGPESSFSLQNLIFVIEQNTIEAERPVDPWRPADQVSQWATPDSAPQAVALLATNPAPEPENGFTTALFQKLIYLLDFLLSWSPFIWLAGAIGLLSRTIIGHWRFTRIVSRGTAASDGRLIQLWADCCREVSFRRTIPIVILDELAQPAVCGLFRPKLLLPADVADLDDRQLRLIMLHELTHLIRRDLWVNWILFGLKLLYWWNPTYWLAATRYFSLREQSRDAMVLHWLEQHHVNQQEFDYPRDYSELLLTLAQRPDTGARWRISLPVSMLGFLKNPLRKRSLANRLKALRTATVKVHPLHRTLVISALMLFTISGLTDARYPQLPEAEVPLWTSAVDVDFMQTDFPDPGPVTVQVYDLKKSIKRFMETEKIPEKQAREWIRLLIQNQFNFLKPSGQSLDSLPAEDVPQAEFGEEQQLVVRAPAAWQKELEIQLKAWEKSGLRQVTFETRTAALSTDISSLADFEWNSLEAFGPETQTHFDQLPESGQNTLQASAVVDEYFPIRVAVLNQGQQRQFLQVAQADSRSSLLFAPKVTLFNGQRVILGNTISRPFLTGLHKQPDGQLKPVVETIGEGLHFTLRPEYAADCSTLHLSGLIQLSRILDVNLYDSEIQGKPVTIQVPRVFRRRISVSSNLQDHQALLICIPPSPHENQFQYLMLKVRFINDADNFGSLQ</sequence>
<evidence type="ECO:0000313" key="3">
    <source>
        <dbReference type="EMBL" id="QDT29694.1"/>
    </source>
</evidence>
<keyword evidence="1" id="KW-0812">Transmembrane</keyword>
<gene>
    <name evidence="3" type="primary">blaR1_12</name>
    <name evidence="3" type="ORF">Enr10x_50490</name>
</gene>
<keyword evidence="1" id="KW-1133">Transmembrane helix</keyword>
<proteinExistence type="predicted"/>
<dbReference type="EMBL" id="CP037421">
    <property type="protein sequence ID" value="QDT29694.1"/>
    <property type="molecule type" value="Genomic_DNA"/>
</dbReference>
<evidence type="ECO:0000256" key="1">
    <source>
        <dbReference type="SAM" id="Phobius"/>
    </source>
</evidence>
<dbReference type="CDD" id="cd07341">
    <property type="entry name" value="M56_BlaR1_MecR1_like"/>
    <property type="match status" value="1"/>
</dbReference>
<dbReference type="AlphaFoldDB" id="A0A517QDL4"/>
<dbReference type="InterPro" id="IPR052173">
    <property type="entry name" value="Beta-lactam_resp_regulator"/>
</dbReference>
<dbReference type="PANTHER" id="PTHR34978">
    <property type="entry name" value="POSSIBLE SENSOR-TRANSDUCER PROTEIN BLAR"/>
    <property type="match status" value="1"/>
</dbReference>
<protein>
    <submittedName>
        <fullName evidence="3">Regulatory protein BlaR1</fullName>
    </submittedName>
</protein>
<evidence type="ECO:0000259" key="2">
    <source>
        <dbReference type="Pfam" id="PF05569"/>
    </source>
</evidence>
<keyword evidence="1" id="KW-0472">Membrane</keyword>
<evidence type="ECO:0000313" key="4">
    <source>
        <dbReference type="Proteomes" id="UP000315647"/>
    </source>
</evidence>
<dbReference type="RefSeq" id="WP_145451667.1">
    <property type="nucleotide sequence ID" value="NZ_CP037421.1"/>
</dbReference>
<dbReference type="Pfam" id="PF05569">
    <property type="entry name" value="Peptidase_M56"/>
    <property type="match status" value="1"/>
</dbReference>
<organism evidence="3 4">
    <name type="scientific">Gimesia panareensis</name>
    <dbReference type="NCBI Taxonomy" id="2527978"/>
    <lineage>
        <taxon>Bacteria</taxon>
        <taxon>Pseudomonadati</taxon>
        <taxon>Planctomycetota</taxon>
        <taxon>Planctomycetia</taxon>
        <taxon>Planctomycetales</taxon>
        <taxon>Planctomycetaceae</taxon>
        <taxon>Gimesia</taxon>
    </lineage>
</organism>